<gene>
    <name evidence="1" type="ORF">EF806_04755</name>
</gene>
<dbReference type="Proteomes" id="UP000317158">
    <property type="component" value="Unassembled WGS sequence"/>
</dbReference>
<sequence>MLENDLRSLWEQRLAEFESSGKTIKAWCQEQGIRENRFYYWRRKLRSKSDKKEQPVKWLSLALDNKNQANLNPDSIAVHIGQITIEINKGFDKHLLREIVQVLQTI</sequence>
<dbReference type="EMBL" id="RXIF01000007">
    <property type="protein sequence ID" value="RZN64291.1"/>
    <property type="molecule type" value="Genomic_DNA"/>
</dbReference>
<evidence type="ECO:0000313" key="1">
    <source>
        <dbReference type="EMBL" id="RZN64291.1"/>
    </source>
</evidence>
<reference evidence="1 2" key="1">
    <citation type="journal article" date="2019" name="Nat. Microbiol.">
        <title>Wide diversity of methane and short-chain alkane metabolisms in uncultured archaea.</title>
        <authorList>
            <person name="Borrel G."/>
            <person name="Adam P.S."/>
            <person name="McKay L.J."/>
            <person name="Chen L.X."/>
            <person name="Sierra-Garcia I.N."/>
            <person name="Sieber C.M."/>
            <person name="Letourneur Q."/>
            <person name="Ghozlane A."/>
            <person name="Andersen G.L."/>
            <person name="Li W.J."/>
            <person name="Hallam S.J."/>
            <person name="Muyzer G."/>
            <person name="de Oliveira V.M."/>
            <person name="Inskeep W.P."/>
            <person name="Banfield J.F."/>
            <person name="Gribaldo S."/>
        </authorList>
    </citation>
    <scope>NUCLEOTIDE SEQUENCE [LARGE SCALE GENOMIC DNA]</scope>
    <source>
        <strain evidence="1">NM1a</strain>
    </source>
</reference>
<evidence type="ECO:0000313" key="2">
    <source>
        <dbReference type="Proteomes" id="UP000317158"/>
    </source>
</evidence>
<dbReference type="NCBIfam" id="NF047593">
    <property type="entry name" value="IS66_ISAeme5_TnpA"/>
    <property type="match status" value="1"/>
</dbReference>
<evidence type="ECO:0008006" key="3">
    <source>
        <dbReference type="Google" id="ProtNLM"/>
    </source>
</evidence>
<comment type="caution">
    <text evidence="1">The sequence shown here is derived from an EMBL/GenBank/DDBJ whole genome shotgun (WGS) entry which is preliminary data.</text>
</comment>
<proteinExistence type="predicted"/>
<organism evidence="1 2">
    <name type="scientific">Methanoliparum thermophilum</name>
    <dbReference type="NCBI Taxonomy" id="2491083"/>
    <lineage>
        <taxon>Archaea</taxon>
        <taxon>Methanobacteriati</taxon>
        <taxon>Methanobacteriota</taxon>
        <taxon>Candidatus Methanoliparia</taxon>
        <taxon>Candidatus Methanoliparales</taxon>
        <taxon>Candidatus Methanoliparaceae</taxon>
        <taxon>Candidatus Methanoliparum</taxon>
    </lineage>
</organism>
<protein>
    <recommendedName>
        <fullName evidence="3">IS66 family insertion sequence element accessory protein TnpB</fullName>
    </recommendedName>
</protein>
<name>A0A520KRH8_METT2</name>
<dbReference type="AlphaFoldDB" id="A0A520KRH8"/>
<accession>A0A520KRH8</accession>